<sequence length="97" mass="11232">MFNVSVNISKIKKYINKLKSLGEYFNESRRKALVSGANVGIRCAKQKSPFARGYLKNKWEANYILRKDITNSAKYASLVNYGRKLIDKKLKEEIKEL</sequence>
<accession>A0A8S5MC29</accession>
<dbReference type="Pfam" id="PF04883">
    <property type="entry name" value="HK97-gp10_like"/>
    <property type="match status" value="1"/>
</dbReference>
<protein>
    <submittedName>
        <fullName evidence="1">Putative tail component</fullName>
    </submittedName>
</protein>
<name>A0A8S5MC29_9CAUD</name>
<dbReference type="InterPro" id="IPR010064">
    <property type="entry name" value="HK97-gp10_tail"/>
</dbReference>
<evidence type="ECO:0000313" key="1">
    <source>
        <dbReference type="EMBL" id="DAD79790.1"/>
    </source>
</evidence>
<reference evidence="1" key="1">
    <citation type="journal article" date="2021" name="Proc. Natl. Acad. Sci. U.S.A.">
        <title>A Catalog of Tens of Thousands of Viruses from Human Metagenomes Reveals Hidden Associations with Chronic Diseases.</title>
        <authorList>
            <person name="Tisza M.J."/>
            <person name="Buck C.B."/>
        </authorList>
    </citation>
    <scope>NUCLEOTIDE SEQUENCE</scope>
    <source>
        <strain evidence="1">Ctj9o3</strain>
    </source>
</reference>
<proteinExistence type="predicted"/>
<dbReference type="EMBL" id="BK014873">
    <property type="protein sequence ID" value="DAD79790.1"/>
    <property type="molecule type" value="Genomic_DNA"/>
</dbReference>
<organism evidence="1">
    <name type="scientific">Myoviridae sp. ctj9o3</name>
    <dbReference type="NCBI Taxonomy" id="2826688"/>
    <lineage>
        <taxon>Viruses</taxon>
        <taxon>Duplodnaviria</taxon>
        <taxon>Heunggongvirae</taxon>
        <taxon>Uroviricota</taxon>
        <taxon>Caudoviricetes</taxon>
    </lineage>
</organism>